<dbReference type="WBParaSite" id="Minc3s10601g44204">
    <property type="protein sequence ID" value="Minc3s10601g44204"/>
    <property type="gene ID" value="Minc3s10601g44204"/>
</dbReference>
<feature type="domain" description="Reverse transcriptase" evidence="1">
    <location>
        <begin position="1"/>
        <end position="132"/>
    </location>
</feature>
<protein>
    <submittedName>
        <fullName evidence="3">Reverse transcriptase domain-containing protein</fullName>
    </submittedName>
</protein>
<keyword evidence="2" id="KW-1185">Reference proteome</keyword>
<dbReference type="InterPro" id="IPR000477">
    <property type="entry name" value="RT_dom"/>
</dbReference>
<dbReference type="PANTHER" id="PTHR33332">
    <property type="entry name" value="REVERSE TRANSCRIPTASE DOMAIN-CONTAINING PROTEIN"/>
    <property type="match status" value="1"/>
</dbReference>
<reference evidence="3" key="1">
    <citation type="submission" date="2022-11" db="UniProtKB">
        <authorList>
            <consortium name="WormBaseParasite"/>
        </authorList>
    </citation>
    <scope>IDENTIFICATION</scope>
</reference>
<sequence>MEDFTYALENKNSIDTIYFDLAKAFDTVPHSLLVSKLYKMGIQGNILSWINDYLSNRTFTVRVSNHYSEEKHCTSGVPQGSILGPLLFITFISDLPTYCATSGITLKLFADDLKAYNVLKIELMSLLLQNFL</sequence>
<dbReference type="Proteomes" id="UP000887563">
    <property type="component" value="Unplaced"/>
</dbReference>
<evidence type="ECO:0000259" key="1">
    <source>
        <dbReference type="PROSITE" id="PS50878"/>
    </source>
</evidence>
<name>A0A914NTX8_MELIC</name>
<dbReference type="Pfam" id="PF00078">
    <property type="entry name" value="RVT_1"/>
    <property type="match status" value="1"/>
</dbReference>
<dbReference type="PROSITE" id="PS50878">
    <property type="entry name" value="RT_POL"/>
    <property type="match status" value="1"/>
</dbReference>
<accession>A0A914NTX8</accession>
<evidence type="ECO:0000313" key="2">
    <source>
        <dbReference type="Proteomes" id="UP000887563"/>
    </source>
</evidence>
<proteinExistence type="predicted"/>
<evidence type="ECO:0000313" key="3">
    <source>
        <dbReference type="WBParaSite" id="Minc3s10601g44204"/>
    </source>
</evidence>
<organism evidence="2 3">
    <name type="scientific">Meloidogyne incognita</name>
    <name type="common">Southern root-knot nematode worm</name>
    <name type="synonym">Oxyuris incognita</name>
    <dbReference type="NCBI Taxonomy" id="6306"/>
    <lineage>
        <taxon>Eukaryota</taxon>
        <taxon>Metazoa</taxon>
        <taxon>Ecdysozoa</taxon>
        <taxon>Nematoda</taxon>
        <taxon>Chromadorea</taxon>
        <taxon>Rhabditida</taxon>
        <taxon>Tylenchina</taxon>
        <taxon>Tylenchomorpha</taxon>
        <taxon>Tylenchoidea</taxon>
        <taxon>Meloidogynidae</taxon>
        <taxon>Meloidogyninae</taxon>
        <taxon>Meloidogyne</taxon>
        <taxon>Meloidogyne incognita group</taxon>
    </lineage>
</organism>
<dbReference type="AlphaFoldDB" id="A0A914NTX8"/>